<gene>
    <name evidence="2" type="ORF">SAMN04487966_10811</name>
</gene>
<organism evidence="2 3">
    <name type="scientific">Micrococcus terreus</name>
    <dbReference type="NCBI Taxonomy" id="574650"/>
    <lineage>
        <taxon>Bacteria</taxon>
        <taxon>Bacillati</taxon>
        <taxon>Actinomycetota</taxon>
        <taxon>Actinomycetes</taxon>
        <taxon>Micrococcales</taxon>
        <taxon>Micrococcaceae</taxon>
        <taxon>Micrococcus</taxon>
    </lineage>
</organism>
<keyword evidence="2" id="KW-0808">Transferase</keyword>
<dbReference type="EMBL" id="FPCG01000008">
    <property type="protein sequence ID" value="SFV23629.1"/>
    <property type="molecule type" value="Genomic_DNA"/>
</dbReference>
<proteinExistence type="predicted"/>
<feature type="domain" description="Aminoglycoside phosphotransferase" evidence="1">
    <location>
        <begin position="45"/>
        <end position="225"/>
    </location>
</feature>
<dbReference type="Proteomes" id="UP000198881">
    <property type="component" value="Unassembled WGS sequence"/>
</dbReference>
<name>A0A1I7MP19_9MICC</name>
<dbReference type="SUPFAM" id="SSF56112">
    <property type="entry name" value="Protein kinase-like (PK-like)"/>
    <property type="match status" value="1"/>
</dbReference>
<dbReference type="Gene3D" id="3.90.1200.10">
    <property type="match status" value="1"/>
</dbReference>
<evidence type="ECO:0000313" key="2">
    <source>
        <dbReference type="EMBL" id="SFV23629.1"/>
    </source>
</evidence>
<dbReference type="InterPro" id="IPR011009">
    <property type="entry name" value="Kinase-like_dom_sf"/>
</dbReference>
<dbReference type="Pfam" id="PF01636">
    <property type="entry name" value="APH"/>
    <property type="match status" value="1"/>
</dbReference>
<keyword evidence="3" id="KW-1185">Reference proteome</keyword>
<dbReference type="InterPro" id="IPR002575">
    <property type="entry name" value="Aminoglycoside_PTrfase"/>
</dbReference>
<accession>A0A1I7MP19</accession>
<sequence length="356" mass="38745">MASAPTPADLELAVRTAARPLPWLSAEARDRLARVDWSEGTVEEGGQFHRVLVVPGQGVLRMTRSPQAAGLLPRRVALLEALAAQDLAISLPRALTEVTSNEKGTAAVVQDYVPGTAHPPHSGDPRVLRELCERLARVDVEPLRPHLAEAFSFRGPWTPEKSAAVRLLPDVLGERWPDWFEATLPGSWGSTVDALTDAARRWTAEPVVEPSLVHGDLAGHNMHWAPVGSPAVRQLVEREGPDVRRLGLAAGGRDEASGQGEASGWVLLGILDWDLACVWDPALNPAYLSLWHGEEKLEAIARDAFEAQRGRVWLGVMALESLYDASLREGTPSPANWGKLLRKTLPRIGRAMDALR</sequence>
<protein>
    <submittedName>
        <fullName evidence="2">Phosphotransferase enzyme family protein</fullName>
    </submittedName>
</protein>
<evidence type="ECO:0000313" key="3">
    <source>
        <dbReference type="Proteomes" id="UP000198881"/>
    </source>
</evidence>
<dbReference type="OrthoDB" id="9797603at2"/>
<dbReference type="GO" id="GO:0016740">
    <property type="term" value="F:transferase activity"/>
    <property type="evidence" value="ECO:0007669"/>
    <property type="project" value="UniProtKB-KW"/>
</dbReference>
<reference evidence="2 3" key="1">
    <citation type="submission" date="2016-10" db="EMBL/GenBank/DDBJ databases">
        <authorList>
            <person name="de Groot N.N."/>
        </authorList>
    </citation>
    <scope>NUCLEOTIDE SEQUENCE [LARGE SCALE GENOMIC DNA]</scope>
    <source>
        <strain evidence="2 3">CGMCC 1.7054</strain>
    </source>
</reference>
<dbReference type="AlphaFoldDB" id="A0A1I7MP19"/>
<dbReference type="STRING" id="574650.SAMN04487966_10811"/>
<evidence type="ECO:0000259" key="1">
    <source>
        <dbReference type="Pfam" id="PF01636"/>
    </source>
</evidence>
<dbReference type="RefSeq" id="WP_091697924.1">
    <property type="nucleotide sequence ID" value="NZ_FPCG01000008.1"/>
</dbReference>